<evidence type="ECO:0000313" key="1">
    <source>
        <dbReference type="EMBL" id="OIQ81646.1"/>
    </source>
</evidence>
<sequence>MSLVSTCRFFVLVPLAATLGAAGAHAAAAPQLADNIVPIEVRQVTPTQYNKLFVDVTVCNAARQCRTVPDVLVDTGSTGLRLLRGALDGLELAPVKDPRGRAVANWSSFGSGDLWGTMHFAQVRVGAIATTRAIPVEVYDLPGRRDKLPDGYANVDARREIARMGNGILGISPHRHHARGYYVKGDKAGAPGASRWVEVRVDAARQLTNPIAYFPAPYDNGSVISLPEVDWTSGANRVQGWLGLGIGAATEALFPRGARVVSHDLDDDGLFPAAIGTRRFDVLVDSGTNALSLDLSHLGVSRHARYASYYDAPAPVPIELAVRSGDDYVRLVRPLYVGPTVKYLKERSTHAALPMVVGWDEAPRSLSVLGLPFFYGRTVATGLRGTVNPFPQGAAAVSQLVPDDDEGFEIIDDDFEIIDDYVERVSNSSAAPVANDAARRADDDFEFVSKSANGFIAYTD</sequence>
<proteinExistence type="predicted"/>
<protein>
    <recommendedName>
        <fullName evidence="2">Aspartyl protease</fullName>
    </recommendedName>
</protein>
<dbReference type="EMBL" id="MLJW01000898">
    <property type="protein sequence ID" value="OIQ81646.1"/>
    <property type="molecule type" value="Genomic_DNA"/>
</dbReference>
<comment type="caution">
    <text evidence="1">The sequence shown here is derived from an EMBL/GenBank/DDBJ whole genome shotgun (WGS) entry which is preliminary data.</text>
</comment>
<reference evidence="1" key="1">
    <citation type="submission" date="2016-10" db="EMBL/GenBank/DDBJ databases">
        <title>Sequence of Gallionella enrichment culture.</title>
        <authorList>
            <person name="Poehlein A."/>
            <person name="Muehling M."/>
            <person name="Daniel R."/>
        </authorList>
    </citation>
    <scope>NUCLEOTIDE SEQUENCE</scope>
</reference>
<name>A0A1J5QDF9_9ZZZZ</name>
<dbReference type="InterPro" id="IPR021847">
    <property type="entry name" value="DUF3443"/>
</dbReference>
<organism evidence="1">
    <name type="scientific">mine drainage metagenome</name>
    <dbReference type="NCBI Taxonomy" id="410659"/>
    <lineage>
        <taxon>unclassified sequences</taxon>
        <taxon>metagenomes</taxon>
        <taxon>ecological metagenomes</taxon>
    </lineage>
</organism>
<gene>
    <name evidence="1" type="ORF">GALL_365850</name>
</gene>
<dbReference type="AlphaFoldDB" id="A0A1J5QDF9"/>
<accession>A0A1J5QDF9</accession>
<evidence type="ECO:0008006" key="2">
    <source>
        <dbReference type="Google" id="ProtNLM"/>
    </source>
</evidence>
<dbReference type="Pfam" id="PF11925">
    <property type="entry name" value="DUF3443"/>
    <property type="match status" value="1"/>
</dbReference>